<dbReference type="SUPFAM" id="SSF56235">
    <property type="entry name" value="N-terminal nucleophile aminohydrolases (Ntn hydrolases)"/>
    <property type="match status" value="1"/>
</dbReference>
<comment type="catalytic activity">
    <reaction evidence="7">
        <text>L-aspartate + L-glutamine + ATP + H2O = L-asparagine + L-glutamate + AMP + diphosphate + H(+)</text>
        <dbReference type="Rhea" id="RHEA:12228"/>
        <dbReference type="ChEBI" id="CHEBI:15377"/>
        <dbReference type="ChEBI" id="CHEBI:15378"/>
        <dbReference type="ChEBI" id="CHEBI:29985"/>
        <dbReference type="ChEBI" id="CHEBI:29991"/>
        <dbReference type="ChEBI" id="CHEBI:30616"/>
        <dbReference type="ChEBI" id="CHEBI:33019"/>
        <dbReference type="ChEBI" id="CHEBI:58048"/>
        <dbReference type="ChEBI" id="CHEBI:58359"/>
        <dbReference type="ChEBI" id="CHEBI:456215"/>
        <dbReference type="EC" id="6.3.5.4"/>
    </reaction>
</comment>
<dbReference type="CDD" id="cd00712">
    <property type="entry name" value="AsnB"/>
    <property type="match status" value="1"/>
</dbReference>
<accession>A0ABX8B2S5</accession>
<evidence type="ECO:0000256" key="4">
    <source>
        <dbReference type="ARBA" id="ARBA00022741"/>
    </source>
</evidence>
<dbReference type="Proteomes" id="UP000677668">
    <property type="component" value="Chromosome 1"/>
</dbReference>
<evidence type="ECO:0000256" key="7">
    <source>
        <dbReference type="ARBA" id="ARBA00048741"/>
    </source>
</evidence>
<dbReference type="InterPro" id="IPR017932">
    <property type="entry name" value="GATase_2_dom"/>
</dbReference>
<dbReference type="Gene3D" id="3.40.50.620">
    <property type="entry name" value="HUPs"/>
    <property type="match status" value="1"/>
</dbReference>
<sequence>MSSFFVIFHPDGRLVEPPLVARLLQQMAWRGPDGQSHWLGANVALGYAHLWVDNLTRIPPPLTFDGQVWLAADIRLDAREGLCRAIQTAGGEADQDMPDARLLWQAYHLWELDCLHYLQGDFAFALWDARRRRLFCARDPFAVKPLYYSYQPGLFVASSDLATICAHPQIPTSIPTDLDDFAVADFLIEGMKLDEDGTFYRAIRRLPRATALCLEGGAQRQWRYWDWPTNGYLRYARTSDYVEHFQALLEQAVADRLRAPRASVLLSGGLDSNVVTAAARRACPTTDLHAFTCVFNTLIPDCERHFAGLAARGHGIPITFIEQDHWQPYAPPPAGVPPPPEPVHEPFWNGIMESYRQVGSHARIVLTGQWGDEVMLQETAPYLRDLVARRQLLRLGEALVAYFVADVRNGFFSLRRQFGRILGRKHPTRSEIPRWLATDFVTRLRRAGYFERMQPSPPQHPYRRLMLQAMSRVHLANDNEYSDLSFTGALMETRSPLLDQRIIRFLLAAPTVPLCLDKWLFRELLKDRLPRAVVRRAKSPLPQFPVTGYIRRHGTGWAELPPEARHHLACFVNVEALVIPLVWDAQHEAKSFVDLSPLSLYKWLQSKVV</sequence>
<name>A0ABX8B2S5_9BACT</name>
<reference evidence="9 10" key="1">
    <citation type="submission" date="2021-03" db="EMBL/GenBank/DDBJ databases">
        <title>Genomic and phenotypic characterization of Chloracidobacterium isolates provides evidence for multiple species.</title>
        <authorList>
            <person name="Saini M.K."/>
            <person name="Costas A.M.G."/>
            <person name="Tank M."/>
            <person name="Bryant D.A."/>
        </authorList>
    </citation>
    <scope>NUCLEOTIDE SEQUENCE [LARGE SCALE GENOMIC DNA]</scope>
    <source>
        <strain evidence="9 10">N</strain>
    </source>
</reference>
<dbReference type="Pfam" id="PF13537">
    <property type="entry name" value="GATase_7"/>
    <property type="match status" value="1"/>
</dbReference>
<dbReference type="PANTHER" id="PTHR43284:SF1">
    <property type="entry name" value="ASPARAGINE SYNTHETASE"/>
    <property type="match status" value="1"/>
</dbReference>
<dbReference type="Gene3D" id="3.60.20.10">
    <property type="entry name" value="Glutamine Phosphoribosylpyrophosphate, subunit 1, domain 1"/>
    <property type="match status" value="1"/>
</dbReference>
<evidence type="ECO:0000313" key="9">
    <source>
        <dbReference type="EMBL" id="QUV94788.1"/>
    </source>
</evidence>
<dbReference type="PANTHER" id="PTHR43284">
    <property type="entry name" value="ASPARAGINE SYNTHETASE (GLUTAMINE-HYDROLYZING)"/>
    <property type="match status" value="1"/>
</dbReference>
<evidence type="ECO:0000256" key="1">
    <source>
        <dbReference type="ARBA" id="ARBA00005187"/>
    </source>
</evidence>
<dbReference type="EC" id="6.3.5.4" evidence="3"/>
<gene>
    <name evidence="9" type="ORF">J8C05_04940</name>
</gene>
<dbReference type="Pfam" id="PF00733">
    <property type="entry name" value="Asn_synthase"/>
    <property type="match status" value="1"/>
</dbReference>
<keyword evidence="6" id="KW-0315">Glutamine amidotransferase</keyword>
<evidence type="ECO:0000256" key="5">
    <source>
        <dbReference type="ARBA" id="ARBA00022840"/>
    </source>
</evidence>
<dbReference type="InterPro" id="IPR001962">
    <property type="entry name" value="Asn_synthase"/>
</dbReference>
<keyword evidence="5" id="KW-0067">ATP-binding</keyword>
<evidence type="ECO:0000259" key="8">
    <source>
        <dbReference type="PROSITE" id="PS51278"/>
    </source>
</evidence>
<organism evidence="9 10">
    <name type="scientific">Chloracidobacterium sp. N</name>
    <dbReference type="NCBI Taxonomy" id="2821540"/>
    <lineage>
        <taxon>Bacteria</taxon>
        <taxon>Pseudomonadati</taxon>
        <taxon>Acidobacteriota</taxon>
        <taxon>Terriglobia</taxon>
        <taxon>Terriglobales</taxon>
        <taxon>Acidobacteriaceae</taxon>
        <taxon>Chloracidobacterium</taxon>
        <taxon>Chloracidobacterium aggregatum</taxon>
    </lineage>
</organism>
<dbReference type="InterPro" id="IPR033738">
    <property type="entry name" value="AsnB_N"/>
</dbReference>
<dbReference type="PROSITE" id="PS51278">
    <property type="entry name" value="GATASE_TYPE_2"/>
    <property type="match status" value="1"/>
</dbReference>
<feature type="domain" description="Glutamine amidotransferase type-2" evidence="8">
    <location>
        <begin position="2"/>
        <end position="217"/>
    </location>
</feature>
<evidence type="ECO:0000256" key="6">
    <source>
        <dbReference type="ARBA" id="ARBA00022962"/>
    </source>
</evidence>
<comment type="similarity">
    <text evidence="2">Belongs to the asparagine synthetase family.</text>
</comment>
<proteinExistence type="inferred from homology"/>
<comment type="pathway">
    <text evidence="1">Amino-acid biosynthesis; L-asparagine biosynthesis; L-asparagine from L-aspartate (L-Gln route): step 1/1.</text>
</comment>
<evidence type="ECO:0000313" key="10">
    <source>
        <dbReference type="Proteomes" id="UP000677668"/>
    </source>
</evidence>
<dbReference type="PIRSF" id="PIRSF001589">
    <property type="entry name" value="Asn_synthetase_glu-h"/>
    <property type="match status" value="1"/>
</dbReference>
<protein>
    <recommendedName>
        <fullName evidence="3">asparagine synthase (glutamine-hydrolyzing)</fullName>
        <ecNumber evidence="3">6.3.5.4</ecNumber>
    </recommendedName>
</protein>
<dbReference type="InterPro" id="IPR006426">
    <property type="entry name" value="Asn_synth_AEB"/>
</dbReference>
<evidence type="ECO:0000256" key="3">
    <source>
        <dbReference type="ARBA" id="ARBA00012737"/>
    </source>
</evidence>
<dbReference type="InterPro" id="IPR029055">
    <property type="entry name" value="Ntn_hydrolases_N"/>
</dbReference>
<evidence type="ECO:0000256" key="2">
    <source>
        <dbReference type="ARBA" id="ARBA00005752"/>
    </source>
</evidence>
<dbReference type="EMBL" id="CP072642">
    <property type="protein sequence ID" value="QUV94788.1"/>
    <property type="molecule type" value="Genomic_DNA"/>
</dbReference>
<dbReference type="RefSeq" id="WP_211423055.1">
    <property type="nucleotide sequence ID" value="NZ_CP072642.1"/>
</dbReference>
<dbReference type="InterPro" id="IPR051786">
    <property type="entry name" value="ASN_synthetase/amidase"/>
</dbReference>
<keyword evidence="10" id="KW-1185">Reference proteome</keyword>
<keyword evidence="4" id="KW-0547">Nucleotide-binding</keyword>
<dbReference type="InterPro" id="IPR014729">
    <property type="entry name" value="Rossmann-like_a/b/a_fold"/>
</dbReference>
<dbReference type="SUPFAM" id="SSF52402">
    <property type="entry name" value="Adenine nucleotide alpha hydrolases-like"/>
    <property type="match status" value="1"/>
</dbReference>